<dbReference type="Proteomes" id="UP000814140">
    <property type="component" value="Unassembled WGS sequence"/>
</dbReference>
<keyword evidence="1" id="KW-0067">ATP-binding</keyword>
<dbReference type="EMBL" id="MU277200">
    <property type="protein sequence ID" value="KAI0064084.1"/>
    <property type="molecule type" value="Genomic_DNA"/>
</dbReference>
<evidence type="ECO:0000313" key="2">
    <source>
        <dbReference type="Proteomes" id="UP000814140"/>
    </source>
</evidence>
<comment type="caution">
    <text evidence="1">The sequence shown here is derived from an EMBL/GenBank/DDBJ whole genome shotgun (WGS) entry which is preliminary data.</text>
</comment>
<proteinExistence type="predicted"/>
<reference evidence="1" key="2">
    <citation type="journal article" date="2022" name="New Phytol.">
        <title>Evolutionary transition to the ectomycorrhizal habit in the genomes of a hyperdiverse lineage of mushroom-forming fungi.</title>
        <authorList>
            <person name="Looney B."/>
            <person name="Miyauchi S."/>
            <person name="Morin E."/>
            <person name="Drula E."/>
            <person name="Courty P.E."/>
            <person name="Kohler A."/>
            <person name="Kuo A."/>
            <person name="LaButti K."/>
            <person name="Pangilinan J."/>
            <person name="Lipzen A."/>
            <person name="Riley R."/>
            <person name="Andreopoulos W."/>
            <person name="He G."/>
            <person name="Johnson J."/>
            <person name="Nolan M."/>
            <person name="Tritt A."/>
            <person name="Barry K.W."/>
            <person name="Grigoriev I.V."/>
            <person name="Nagy L.G."/>
            <person name="Hibbett D."/>
            <person name="Henrissat B."/>
            <person name="Matheny P.B."/>
            <person name="Labbe J."/>
            <person name="Martin F.M."/>
        </authorList>
    </citation>
    <scope>NUCLEOTIDE SEQUENCE</scope>
    <source>
        <strain evidence="1">HHB10654</strain>
    </source>
</reference>
<keyword evidence="2" id="KW-1185">Reference proteome</keyword>
<gene>
    <name evidence="1" type="ORF">BV25DRAFT_1906832</name>
</gene>
<keyword evidence="1" id="KW-0547">Nucleotide-binding</keyword>
<keyword evidence="1" id="KW-0378">Hydrolase</keyword>
<accession>A0ACB8T5N9</accession>
<protein>
    <submittedName>
        <fullName evidence="1">ATP-dependent DNA helicase</fullName>
    </submittedName>
</protein>
<name>A0ACB8T5N9_9AGAM</name>
<sequence>MQNALASGSSLGDHLQESEHTTPMLGAANETVCHEVFTNVFGYTEYKGMQKEIFEAAMRGEDVLVVAPTGMGKSVCFQVPAIAAESGVTIVVSPLLALMKNQVAKLRQHDVCVVSMTSETLKQERLEIIEDLSSDYSTTRLLYTTPEKLCTPDFMRSLTPIYQRKRLNRLVVDEAHCISEWGHDFRSEYRRLGEFRLKFPDVSIMALTASATPLVQDDIVRSLKMLPNRLYKVVHPFNRSNLFYEVRYHATTDPILQMEEIFTCINALHQRRNRPSSGIVYCRTRATCDALSQYLRGKGLSARPYHKGVKSSLLDKTLKEWQEGGNGEGGVDVVCATVAFGMGIDKSDVRYIMHYDIPKSIEGYYQETGRGGRDGCPAKCVLFYSREDVVQVKKLVSLSQNRRQITANSVNAPPPSQRAVDSLNALIAYAESTDVCRHVLLCRYFGEVIDAKSAEVAKTYCDKMCDICKYPEKTKRRKLNLSPYEILSFRPAQAQKGSAGDDEDYPVPQVRATTAFHGVGYTSNARPSASGWKANSCNSATRGDNNTCLPQVASTSTVLAPIAAKSNYVGPALLRSRAQGLKRTNSAASSGSAESDSSKRAKVDYSAPSGGVPQKRQTGFRPPFKTPFLKPQPAPLHIPAITSSVLQYIPADEPQSGEEDDQPVNGCDENSSEAPSSSPVELPDREIHLDVATSQKISTTLRNDNFTSTRRALHKIFLNEVDEEDMWERLNLSSSSKDTRISILATAAKELEFSVFVMCASDEGYKRRSATSLNAVKRLGKAQAWRTSGDDEFEDEREIVSTIRRVCQGTKTDGKSRML</sequence>
<keyword evidence="1" id="KW-0347">Helicase</keyword>
<organism evidence="1 2">
    <name type="scientific">Artomyces pyxidatus</name>
    <dbReference type="NCBI Taxonomy" id="48021"/>
    <lineage>
        <taxon>Eukaryota</taxon>
        <taxon>Fungi</taxon>
        <taxon>Dikarya</taxon>
        <taxon>Basidiomycota</taxon>
        <taxon>Agaricomycotina</taxon>
        <taxon>Agaricomycetes</taxon>
        <taxon>Russulales</taxon>
        <taxon>Auriscalpiaceae</taxon>
        <taxon>Artomyces</taxon>
    </lineage>
</organism>
<reference evidence="1" key="1">
    <citation type="submission" date="2021-03" db="EMBL/GenBank/DDBJ databases">
        <authorList>
            <consortium name="DOE Joint Genome Institute"/>
            <person name="Ahrendt S."/>
            <person name="Looney B.P."/>
            <person name="Miyauchi S."/>
            <person name="Morin E."/>
            <person name="Drula E."/>
            <person name="Courty P.E."/>
            <person name="Chicoki N."/>
            <person name="Fauchery L."/>
            <person name="Kohler A."/>
            <person name="Kuo A."/>
            <person name="Labutti K."/>
            <person name="Pangilinan J."/>
            <person name="Lipzen A."/>
            <person name="Riley R."/>
            <person name="Andreopoulos W."/>
            <person name="He G."/>
            <person name="Johnson J."/>
            <person name="Barry K.W."/>
            <person name="Grigoriev I.V."/>
            <person name="Nagy L."/>
            <person name="Hibbett D."/>
            <person name="Henrissat B."/>
            <person name="Matheny P.B."/>
            <person name="Labbe J."/>
            <person name="Martin F."/>
        </authorList>
    </citation>
    <scope>NUCLEOTIDE SEQUENCE</scope>
    <source>
        <strain evidence="1">HHB10654</strain>
    </source>
</reference>
<evidence type="ECO:0000313" key="1">
    <source>
        <dbReference type="EMBL" id="KAI0064084.1"/>
    </source>
</evidence>